<name>A0A538U164_UNCEI</name>
<dbReference type="Pfam" id="PF10091">
    <property type="entry name" value="Glycoamylase"/>
    <property type="match status" value="1"/>
</dbReference>
<dbReference type="Proteomes" id="UP000319836">
    <property type="component" value="Unassembled WGS sequence"/>
</dbReference>
<gene>
    <name evidence="3" type="ORF">E6K80_11015</name>
</gene>
<comment type="caution">
    <text evidence="3">The sequence shown here is derived from an EMBL/GenBank/DDBJ whole genome shotgun (WGS) entry which is preliminary data.</text>
</comment>
<evidence type="ECO:0000313" key="4">
    <source>
        <dbReference type="Proteomes" id="UP000319836"/>
    </source>
</evidence>
<feature type="domain" description="Glycoamylase-like" evidence="2">
    <location>
        <begin position="212"/>
        <end position="457"/>
    </location>
</feature>
<evidence type="ECO:0000313" key="3">
    <source>
        <dbReference type="EMBL" id="TMQ69640.1"/>
    </source>
</evidence>
<evidence type="ECO:0000256" key="1">
    <source>
        <dbReference type="SAM" id="SignalP"/>
    </source>
</evidence>
<evidence type="ECO:0000259" key="2">
    <source>
        <dbReference type="Pfam" id="PF10091"/>
    </source>
</evidence>
<proteinExistence type="predicted"/>
<dbReference type="InterPro" id="IPR016883">
    <property type="entry name" value="UCP028431"/>
</dbReference>
<accession>A0A538U164</accession>
<organism evidence="3 4">
    <name type="scientific">Eiseniibacteriota bacterium</name>
    <dbReference type="NCBI Taxonomy" id="2212470"/>
    <lineage>
        <taxon>Bacteria</taxon>
        <taxon>Candidatus Eiseniibacteriota</taxon>
    </lineage>
</organism>
<dbReference type="InterPro" id="IPR019282">
    <property type="entry name" value="Glycoamylase-like_cons_dom"/>
</dbReference>
<dbReference type="Gene3D" id="1.50.10.140">
    <property type="match status" value="1"/>
</dbReference>
<dbReference type="PIRSF" id="PIRSF028431">
    <property type="entry name" value="UCP028431"/>
    <property type="match status" value="1"/>
</dbReference>
<feature type="signal peptide" evidence="1">
    <location>
        <begin position="1"/>
        <end position="19"/>
    </location>
</feature>
<protein>
    <submittedName>
        <fullName evidence="3">Tat pathway signal protein</fullName>
    </submittedName>
</protein>
<dbReference type="EMBL" id="VBPA01000281">
    <property type="protein sequence ID" value="TMQ69640.1"/>
    <property type="molecule type" value="Genomic_DNA"/>
</dbReference>
<feature type="chain" id="PRO_5022222947" evidence="1">
    <location>
        <begin position="20"/>
        <end position="477"/>
    </location>
</feature>
<dbReference type="AlphaFoldDB" id="A0A538U164"/>
<sequence>MIRSRGLVLLLLVSVLALAAGPKVATPPARGGETLTAEADAFLDTLSERTFHYFWDLSDPQTGLTPDRSPTRSFVSVGAVGFALTAYPIGAEHGWITRAQAAERVRRTLRFFWEAPQDSAGEGSTGYRGFFYHFLDSKTGRRFEHVELSTMDTALLLAGALFCESYFDRDDPIETDIRSLAESLDRRVDWTWIQPRPPLIALAWTPEKGFLPYDWRGLNETMILHLLALESPTHPVGPETWTAWTKGYRWGTFEGQEHLGFAPLFGHQYSQVWIDFRGIRDEYMRGKGIDYFENSRRATLAQRAYAIANPQGFRGYGPDLWGLSACDGPLDATLEVEGRARHFQTYAARGASFTVVTDDGTVAPTALGGSIPFAPRLTVEALMAIRRAYGPNVYSTYGFVDALNPTLHHATRVQHGRVVAGVGWFDTDYLGIDEGPMLAMIENYRTGMVWRLMRTNPHVVRGLRRAGFAGGWLDKAP</sequence>
<reference evidence="3 4" key="1">
    <citation type="journal article" date="2019" name="Nat. Microbiol.">
        <title>Mediterranean grassland soil C-N compound turnover is dependent on rainfall and depth, and is mediated by genomically divergent microorganisms.</title>
        <authorList>
            <person name="Diamond S."/>
            <person name="Andeer P.F."/>
            <person name="Li Z."/>
            <person name="Crits-Christoph A."/>
            <person name="Burstein D."/>
            <person name="Anantharaman K."/>
            <person name="Lane K.R."/>
            <person name="Thomas B.C."/>
            <person name="Pan C."/>
            <person name="Northen T.R."/>
            <person name="Banfield J.F."/>
        </authorList>
    </citation>
    <scope>NUCLEOTIDE SEQUENCE [LARGE SCALE GENOMIC DNA]</scope>
    <source>
        <strain evidence="3">WS_10</strain>
    </source>
</reference>
<keyword evidence="1" id="KW-0732">Signal</keyword>